<keyword evidence="2" id="KW-1185">Reference proteome</keyword>
<dbReference type="SUPFAM" id="SSF55008">
    <property type="entry name" value="HMA, heavy metal-associated domain"/>
    <property type="match status" value="1"/>
</dbReference>
<dbReference type="EMBL" id="CP001826">
    <property type="protein sequence ID" value="ACZ42988.1"/>
    <property type="molecule type" value="Genomic_DNA"/>
</dbReference>
<dbReference type="KEGG" id="ttr:Tter_2085"/>
<reference evidence="2" key="1">
    <citation type="journal article" date="2010" name="Stand. Genomic Sci.">
        <title>Complete genome sequence of 'Thermobaculum terrenum' type strain (YNP1).</title>
        <authorList>
            <person name="Kiss H."/>
            <person name="Cleland D."/>
            <person name="Lapidus A."/>
            <person name="Lucas S."/>
            <person name="Glavina Del Rio T."/>
            <person name="Nolan M."/>
            <person name="Tice H."/>
            <person name="Han C."/>
            <person name="Goodwin L."/>
            <person name="Pitluck S."/>
            <person name="Liolios K."/>
            <person name="Ivanova N."/>
            <person name="Mavromatis K."/>
            <person name="Ovchinnikova G."/>
            <person name="Pati A."/>
            <person name="Chen A."/>
            <person name="Palaniappan K."/>
            <person name="Land M."/>
            <person name="Hauser L."/>
            <person name="Chang Y."/>
            <person name="Jeffries C."/>
            <person name="Lu M."/>
            <person name="Brettin T."/>
            <person name="Detter J."/>
            <person name="Goker M."/>
            <person name="Tindall B."/>
            <person name="Beck B."/>
            <person name="McDermott T."/>
            <person name="Woyke T."/>
            <person name="Bristow J."/>
            <person name="Eisen J."/>
            <person name="Markowitz V."/>
            <person name="Hugenholtz P."/>
            <person name="Kyrpides N."/>
            <person name="Klenk H."/>
            <person name="Cheng J."/>
        </authorList>
    </citation>
    <scope>NUCLEOTIDE SEQUENCE [LARGE SCALE GENOMIC DNA]</scope>
    <source>
        <strain evidence="2">ATCC BAA-798 / YNP1</strain>
    </source>
</reference>
<dbReference type="RefSeq" id="WP_012876019.1">
    <property type="nucleotide sequence ID" value="NC_013526.1"/>
</dbReference>
<gene>
    <name evidence="1" type="ordered locus">Tter_2085</name>
</gene>
<dbReference type="Proteomes" id="UP000000323">
    <property type="component" value="Chromosome 2"/>
</dbReference>
<dbReference type="Gene3D" id="3.30.70.100">
    <property type="match status" value="1"/>
</dbReference>
<dbReference type="AlphaFoldDB" id="D1CGW7"/>
<accession>D1CGW7</accession>
<sequence length="75" mass="8163">MRSALIELVGVVRADVDWQTGTAEVYHAAELAPEALVRAVEEASRGTVHHYTARVVSSEQQEHQTCIGDICDDNG</sequence>
<dbReference type="HOGENOM" id="CLU_2669916_0_0_0"/>
<name>D1CGW7_THET1</name>
<dbReference type="InterPro" id="IPR036163">
    <property type="entry name" value="HMA_dom_sf"/>
</dbReference>
<dbReference type="CDD" id="cd00371">
    <property type="entry name" value="HMA"/>
    <property type="match status" value="1"/>
</dbReference>
<protein>
    <recommendedName>
        <fullName evidence="3">HMA domain-containing protein</fullName>
    </recommendedName>
</protein>
<dbReference type="STRING" id="525904.Tter_2085"/>
<proteinExistence type="predicted"/>
<evidence type="ECO:0000313" key="1">
    <source>
        <dbReference type="EMBL" id="ACZ42988.1"/>
    </source>
</evidence>
<evidence type="ECO:0000313" key="2">
    <source>
        <dbReference type="Proteomes" id="UP000000323"/>
    </source>
</evidence>
<evidence type="ECO:0008006" key="3">
    <source>
        <dbReference type="Google" id="ProtNLM"/>
    </source>
</evidence>
<dbReference type="GO" id="GO:0046872">
    <property type="term" value="F:metal ion binding"/>
    <property type="evidence" value="ECO:0007669"/>
    <property type="project" value="InterPro"/>
</dbReference>
<dbReference type="InterPro" id="IPR006121">
    <property type="entry name" value="HMA_dom"/>
</dbReference>
<organism evidence="1 2">
    <name type="scientific">Thermobaculum terrenum (strain ATCC BAA-798 / CCMEE 7001 / YNP1)</name>
    <dbReference type="NCBI Taxonomy" id="525904"/>
    <lineage>
        <taxon>Bacteria</taxon>
        <taxon>Bacillati</taxon>
        <taxon>Chloroflexota</taxon>
        <taxon>Chloroflexia</taxon>
        <taxon>Candidatus Thermobaculales</taxon>
        <taxon>Candidatus Thermobaculaceae</taxon>
        <taxon>Thermobaculum</taxon>
    </lineage>
</organism>